<organism evidence="1 2">
    <name type="scientific">Phytophthora nicotianae P1976</name>
    <dbReference type="NCBI Taxonomy" id="1317066"/>
    <lineage>
        <taxon>Eukaryota</taxon>
        <taxon>Sar</taxon>
        <taxon>Stramenopiles</taxon>
        <taxon>Oomycota</taxon>
        <taxon>Peronosporomycetes</taxon>
        <taxon>Peronosporales</taxon>
        <taxon>Peronosporaceae</taxon>
        <taxon>Phytophthora</taxon>
    </lineage>
</organism>
<dbReference type="EMBL" id="ANJA01000847">
    <property type="protein sequence ID" value="ETO81522.1"/>
    <property type="molecule type" value="Genomic_DNA"/>
</dbReference>
<reference evidence="1 2" key="1">
    <citation type="submission" date="2013-11" db="EMBL/GenBank/DDBJ databases">
        <title>The Genome Sequence of Phytophthora parasitica P1976.</title>
        <authorList>
            <consortium name="The Broad Institute Genomics Platform"/>
            <person name="Russ C."/>
            <person name="Tyler B."/>
            <person name="Panabieres F."/>
            <person name="Shan W."/>
            <person name="Tripathy S."/>
            <person name="Grunwald N."/>
            <person name="Machado M."/>
            <person name="Johnson C.S."/>
            <person name="Walker B."/>
            <person name="Young S."/>
            <person name="Zeng Q."/>
            <person name="Gargeya S."/>
            <person name="Fitzgerald M."/>
            <person name="Haas B."/>
            <person name="Abouelleil A."/>
            <person name="Allen A.W."/>
            <person name="Alvarado L."/>
            <person name="Arachchi H.M."/>
            <person name="Berlin A.M."/>
            <person name="Chapman S.B."/>
            <person name="Gainer-Dewar J."/>
            <person name="Goldberg J."/>
            <person name="Griggs A."/>
            <person name="Gujja S."/>
            <person name="Hansen M."/>
            <person name="Howarth C."/>
            <person name="Imamovic A."/>
            <person name="Ireland A."/>
            <person name="Larimer J."/>
            <person name="McCowan C."/>
            <person name="Murphy C."/>
            <person name="Pearson M."/>
            <person name="Poon T.W."/>
            <person name="Priest M."/>
            <person name="Roberts A."/>
            <person name="Saif S."/>
            <person name="Shea T."/>
            <person name="Sisk P."/>
            <person name="Sykes S."/>
            <person name="Wortman J."/>
            <person name="Nusbaum C."/>
            <person name="Birren B."/>
        </authorList>
    </citation>
    <scope>NUCLEOTIDE SEQUENCE [LARGE SCALE GENOMIC DNA]</scope>
    <source>
        <strain evidence="1 2">P1976</strain>
    </source>
</reference>
<dbReference type="AlphaFoldDB" id="A0A081ARL1"/>
<proteinExistence type="predicted"/>
<gene>
    <name evidence="1" type="ORF">F444_04201</name>
</gene>
<comment type="caution">
    <text evidence="1">The sequence shown here is derived from an EMBL/GenBank/DDBJ whole genome shotgun (WGS) entry which is preliminary data.</text>
</comment>
<evidence type="ECO:0008006" key="3">
    <source>
        <dbReference type="Google" id="ProtNLM"/>
    </source>
</evidence>
<name>A0A081ARL1_PHYNI</name>
<evidence type="ECO:0000313" key="1">
    <source>
        <dbReference type="EMBL" id="ETO81522.1"/>
    </source>
</evidence>
<sequence>MREPGNGSNKLTDNTHQIYLRSTRTTESISNAEERRLQSSLYGVLGKAATKLPLPEKLKFVIWRKAGWDYNILKQKLFKRVPKEVYQKDPRFEKVLLKYGEYWRRNAVNGYPIRS</sequence>
<protein>
    <recommendedName>
        <fullName evidence="3">RxLR effector protein</fullName>
    </recommendedName>
</protein>
<dbReference type="Proteomes" id="UP000028582">
    <property type="component" value="Unassembled WGS sequence"/>
</dbReference>
<accession>A0A081ARL1</accession>
<evidence type="ECO:0000313" key="2">
    <source>
        <dbReference type="Proteomes" id="UP000028582"/>
    </source>
</evidence>